<dbReference type="InterPro" id="IPR001347">
    <property type="entry name" value="SIS_dom"/>
</dbReference>
<comment type="caution">
    <text evidence="6">The sequence shown here is derived from an EMBL/GenBank/DDBJ whole genome shotgun (WGS) entry which is preliminary data.</text>
</comment>
<reference evidence="6 7" key="1">
    <citation type="journal article" date="2015" name="Microbiology (Mosc.)">
        <title>Genomics of the Weissella cibaria species with an examination of its metabolic traits.</title>
        <authorList>
            <person name="Lynch K.M."/>
            <person name="Lucid A."/>
            <person name="Arendt E.K."/>
            <person name="Sleator R.D."/>
            <person name="Lucey B."/>
            <person name="Coffey A."/>
        </authorList>
    </citation>
    <scope>NUCLEOTIDE SEQUENCE [LARGE SCALE GENOMIC DNA]</scope>
    <source>
        <strain evidence="6 7">AB3b</strain>
    </source>
</reference>
<dbReference type="GO" id="GO:0097367">
    <property type="term" value="F:carbohydrate derivative binding"/>
    <property type="evidence" value="ECO:0007669"/>
    <property type="project" value="InterPro"/>
</dbReference>
<dbReference type="SUPFAM" id="SSF53697">
    <property type="entry name" value="SIS domain"/>
    <property type="match status" value="1"/>
</dbReference>
<dbReference type="InterPro" id="IPR046348">
    <property type="entry name" value="SIS_dom_sf"/>
</dbReference>
<evidence type="ECO:0000256" key="1">
    <source>
        <dbReference type="ARBA" id="ARBA00023015"/>
    </source>
</evidence>
<name>A0A0D1M0Y8_9LACO</name>
<evidence type="ECO:0000256" key="2">
    <source>
        <dbReference type="ARBA" id="ARBA00023125"/>
    </source>
</evidence>
<evidence type="ECO:0000313" key="6">
    <source>
        <dbReference type="EMBL" id="KIU25695.1"/>
    </source>
</evidence>
<dbReference type="CDD" id="cd05013">
    <property type="entry name" value="SIS_RpiR"/>
    <property type="match status" value="1"/>
</dbReference>
<accession>A0A0D1M0Y8</accession>
<gene>
    <name evidence="6" type="primary">ybbH</name>
    <name evidence="6" type="ORF">ab3b_00163</name>
</gene>
<dbReference type="AlphaFoldDB" id="A0A0D1M0Y8"/>
<dbReference type="Proteomes" id="UP000032289">
    <property type="component" value="Unassembled WGS sequence"/>
</dbReference>
<dbReference type="InterPro" id="IPR000281">
    <property type="entry name" value="HTH_RpiR"/>
</dbReference>
<dbReference type="Pfam" id="PF01418">
    <property type="entry name" value="HTH_6"/>
    <property type="match status" value="1"/>
</dbReference>
<dbReference type="Pfam" id="PF01380">
    <property type="entry name" value="SIS"/>
    <property type="match status" value="1"/>
</dbReference>
<evidence type="ECO:0000256" key="3">
    <source>
        <dbReference type="ARBA" id="ARBA00023163"/>
    </source>
</evidence>
<evidence type="ECO:0000259" key="4">
    <source>
        <dbReference type="PROSITE" id="PS51071"/>
    </source>
</evidence>
<dbReference type="Gene3D" id="1.10.10.10">
    <property type="entry name" value="Winged helix-like DNA-binding domain superfamily/Winged helix DNA-binding domain"/>
    <property type="match status" value="1"/>
</dbReference>
<proteinExistence type="predicted"/>
<dbReference type="RefSeq" id="WP_043940538.1">
    <property type="nucleotide sequence ID" value="NZ_JWHT01000004.1"/>
</dbReference>
<dbReference type="InterPro" id="IPR009057">
    <property type="entry name" value="Homeodomain-like_sf"/>
</dbReference>
<dbReference type="PROSITE" id="PS51464">
    <property type="entry name" value="SIS"/>
    <property type="match status" value="1"/>
</dbReference>
<evidence type="ECO:0000313" key="7">
    <source>
        <dbReference type="Proteomes" id="UP000032289"/>
    </source>
</evidence>
<dbReference type="PATRIC" id="fig|137591.24.peg.165"/>
<dbReference type="PROSITE" id="PS51071">
    <property type="entry name" value="HTH_RPIR"/>
    <property type="match status" value="1"/>
</dbReference>
<dbReference type="GO" id="GO:0003677">
    <property type="term" value="F:DNA binding"/>
    <property type="evidence" value="ECO:0007669"/>
    <property type="project" value="UniProtKB-KW"/>
</dbReference>
<dbReference type="GO" id="GO:1901135">
    <property type="term" value="P:carbohydrate derivative metabolic process"/>
    <property type="evidence" value="ECO:0007669"/>
    <property type="project" value="InterPro"/>
</dbReference>
<dbReference type="EMBL" id="JWHT01000004">
    <property type="protein sequence ID" value="KIU25695.1"/>
    <property type="molecule type" value="Genomic_DNA"/>
</dbReference>
<keyword evidence="1" id="KW-0805">Transcription regulation</keyword>
<dbReference type="GO" id="GO:0003700">
    <property type="term" value="F:DNA-binding transcription factor activity"/>
    <property type="evidence" value="ECO:0007669"/>
    <property type="project" value="InterPro"/>
</dbReference>
<feature type="domain" description="HTH rpiR-type" evidence="4">
    <location>
        <begin position="1"/>
        <end position="76"/>
    </location>
</feature>
<sequence length="293" mass="33813">MLIKESLENQEAMSSVEKQLSDYFLNDTSEIKELTARQLANDLYVSPSTVTRFCQRLGFSGFPEFKEALIKERLYLAHNVQDIDVNQPFLPSDSIWSVANNIRQLYTEVVADTLSLQDYQQLESATKKLSDAQHIYVYSAGDHRHLAEIFANKMLRIGRPITQLSRTDLVDFYLQESVANDVVVLISYSGETQDIHRLMTIMDNRKLQVIALTAYGKNTLSEHADILLPMSTRERLIQNFGNFSTDVSVSYLLDILYVSYLSRHVEANETKMQIEKEYQRYRFTENPIIKDQS</sequence>
<keyword evidence="3" id="KW-0804">Transcription</keyword>
<dbReference type="SUPFAM" id="SSF46689">
    <property type="entry name" value="Homeodomain-like"/>
    <property type="match status" value="1"/>
</dbReference>
<dbReference type="InterPro" id="IPR036388">
    <property type="entry name" value="WH-like_DNA-bd_sf"/>
</dbReference>
<keyword evidence="2" id="KW-0238">DNA-binding</keyword>
<dbReference type="InterPro" id="IPR035472">
    <property type="entry name" value="RpiR-like_SIS"/>
</dbReference>
<organism evidence="6 7">
    <name type="scientific">Weissella cibaria</name>
    <dbReference type="NCBI Taxonomy" id="137591"/>
    <lineage>
        <taxon>Bacteria</taxon>
        <taxon>Bacillati</taxon>
        <taxon>Bacillota</taxon>
        <taxon>Bacilli</taxon>
        <taxon>Lactobacillales</taxon>
        <taxon>Lactobacillaceae</taxon>
        <taxon>Weissella</taxon>
    </lineage>
</organism>
<feature type="domain" description="SIS" evidence="5">
    <location>
        <begin position="125"/>
        <end position="258"/>
    </location>
</feature>
<dbReference type="PANTHER" id="PTHR30514">
    <property type="entry name" value="GLUCOKINASE"/>
    <property type="match status" value="1"/>
</dbReference>
<evidence type="ECO:0000259" key="5">
    <source>
        <dbReference type="PROSITE" id="PS51464"/>
    </source>
</evidence>
<protein>
    <submittedName>
        <fullName evidence="6">YbbH protein</fullName>
    </submittedName>
</protein>
<dbReference type="InterPro" id="IPR047640">
    <property type="entry name" value="RpiR-like"/>
</dbReference>
<dbReference type="PANTHER" id="PTHR30514:SF10">
    <property type="entry name" value="MURR_RPIR FAMILY TRANSCRIPTIONAL REGULATOR"/>
    <property type="match status" value="1"/>
</dbReference>
<dbReference type="Gene3D" id="3.40.50.10490">
    <property type="entry name" value="Glucose-6-phosphate isomerase like protein, domain 1"/>
    <property type="match status" value="1"/>
</dbReference>